<feature type="domain" description="SGS" evidence="3">
    <location>
        <begin position="312"/>
        <end position="395"/>
    </location>
</feature>
<dbReference type="InterPro" id="IPR044563">
    <property type="entry name" value="Sgt1-like"/>
</dbReference>
<dbReference type="OrthoDB" id="1898560at2759"/>
<feature type="region of interest" description="Disordered" evidence="2">
    <location>
        <begin position="281"/>
        <end position="310"/>
    </location>
</feature>
<dbReference type="SUPFAM" id="SSF49764">
    <property type="entry name" value="HSP20-like chaperones"/>
    <property type="match status" value="1"/>
</dbReference>
<dbReference type="InterPro" id="IPR007052">
    <property type="entry name" value="CS_dom"/>
</dbReference>
<evidence type="ECO:0000256" key="1">
    <source>
        <dbReference type="ARBA" id="ARBA00008509"/>
    </source>
</evidence>
<dbReference type="FunFam" id="1.25.40.10:FF:001719">
    <property type="entry name" value="Sgt1p"/>
    <property type="match status" value="1"/>
</dbReference>
<evidence type="ECO:0000313" key="5">
    <source>
        <dbReference type="RefSeq" id="XP_033769200.1"/>
    </source>
</evidence>
<feature type="compositionally biased region" description="Polar residues" evidence="2">
    <location>
        <begin position="282"/>
        <end position="305"/>
    </location>
</feature>
<evidence type="ECO:0000259" key="3">
    <source>
        <dbReference type="PROSITE" id="PS51048"/>
    </source>
</evidence>
<evidence type="ECO:0000256" key="2">
    <source>
        <dbReference type="SAM" id="MobiDB-lite"/>
    </source>
</evidence>
<proteinExistence type="inferred from homology"/>
<dbReference type="PROSITE" id="PS51203">
    <property type="entry name" value="CS"/>
    <property type="match status" value="1"/>
</dbReference>
<feature type="compositionally biased region" description="Polar residues" evidence="2">
    <location>
        <begin position="166"/>
        <end position="176"/>
    </location>
</feature>
<dbReference type="CDD" id="cd06466">
    <property type="entry name" value="p23_CS_SGT1_like"/>
    <property type="match status" value="1"/>
</dbReference>
<reference evidence="5" key="2">
    <citation type="submission" date="2020-01" db="EMBL/GenBank/DDBJ databases">
        <title>Population-level Yeast Reference Genomes.</title>
        <authorList>
            <person name="Yue J.-X."/>
        </authorList>
    </citation>
    <scope>NUCLEOTIDE SEQUENCE</scope>
    <source>
        <strain evidence="5">CBS432</strain>
    </source>
</reference>
<dbReference type="Gene3D" id="1.25.40.10">
    <property type="entry name" value="Tetratricopeptide repeat domain"/>
    <property type="match status" value="1"/>
</dbReference>
<dbReference type="PANTHER" id="PTHR45862">
    <property type="entry name" value="PROTEIN SGT1 HOMOLOG"/>
    <property type="match status" value="1"/>
</dbReference>
<dbReference type="Pfam" id="PF04969">
    <property type="entry name" value="CS"/>
    <property type="match status" value="1"/>
</dbReference>
<dbReference type="SUPFAM" id="SSF48452">
    <property type="entry name" value="TPR-like"/>
    <property type="match status" value="1"/>
</dbReference>
<gene>
    <name evidence="5" type="primary">SGT1</name>
    <name evidence="5" type="ORF">SPAR_O01960</name>
</gene>
<dbReference type="PROSITE" id="PS51048">
    <property type="entry name" value="SGS"/>
    <property type="match status" value="1"/>
</dbReference>
<comment type="similarity">
    <text evidence="1">Belongs to the SGT1 family.</text>
</comment>
<reference evidence="5" key="1">
    <citation type="journal article" date="2017" name="Nat. Genet.">
        <title>Contrasting evolutionary genome dynamics between domesticated and wild yeasts.</title>
        <authorList>
            <person name="Yue J.X."/>
            <person name="Li J."/>
            <person name="Aigrain L."/>
            <person name="Hallin J."/>
            <person name="Persson K."/>
            <person name="Oliver K."/>
            <person name="Bergstrom A."/>
            <person name="Coupland P."/>
            <person name="Warringer J."/>
            <person name="Lagomarsino M.C."/>
            <person name="Fischer G."/>
            <person name="Durbin R."/>
            <person name="Liti G."/>
        </authorList>
    </citation>
    <scope>NUCLEOTIDE SEQUENCE</scope>
    <source>
        <strain evidence="5">CBS432</strain>
    </source>
</reference>
<feature type="domain" description="CS" evidence="4">
    <location>
        <begin position="182"/>
        <end position="277"/>
    </location>
</feature>
<dbReference type="VEuPathDB" id="FungiDB:SPAR_O01960"/>
<name>A0A8B8UZL4_SACPA</name>
<dbReference type="AlphaFoldDB" id="A0A8B8UZL4"/>
<dbReference type="KEGG" id="spao:SPAR_O01960"/>
<dbReference type="InterPro" id="IPR007699">
    <property type="entry name" value="SGS_dom"/>
</dbReference>
<accession>A0A8B8UZL4</accession>
<sequence length="395" mass="45212">MPVEKDLKTAYKTLYDDKEPLKALHLYDEILKDSPKNLTALIFKAACLEKLYFGFSDWHSDVTMQNAKELLDKALVTAEGRGDRSKIALVNFRYFVHFFNVKDYERAQSYFKKAKNLGYDDDTLPLWEIRLETKLSKRSKKQRDSTMKHIISSVESTEDKREKNPSHSPISSFKNETGTQEFPKFRVDWYQSSACVTISLFTVNLPESKEQVNIHISSKDRRTLLISYQVPKAGSEFQYNTKLTHEVDPKVVSLNIFQKKLEITLRKIDNMQWKALEEGMSTEASRSSEMNIDSDSPTCPSLAETTSKERLTYPSSSKKKIDWSKLDIDEEADEEAGSADSFFQKLYAGADPDTKRAMMKSFIESNGTSLSTDWEDVSKGTVKTSPPAGMESKHW</sequence>
<organism evidence="5">
    <name type="scientific">Saccharomyces paradoxus</name>
    <name type="common">Yeast</name>
    <name type="synonym">Saccharomyces douglasii</name>
    <dbReference type="NCBI Taxonomy" id="27291"/>
    <lineage>
        <taxon>Eukaryota</taxon>
        <taxon>Fungi</taxon>
        <taxon>Dikarya</taxon>
        <taxon>Ascomycota</taxon>
        <taxon>Saccharomycotina</taxon>
        <taxon>Saccharomycetes</taxon>
        <taxon>Saccharomycetales</taxon>
        <taxon>Saccharomycetaceae</taxon>
        <taxon>Saccharomyces</taxon>
    </lineage>
</organism>
<reference evidence="5" key="4">
    <citation type="submission" date="2025-08" db="UniProtKB">
        <authorList>
            <consortium name="RefSeq"/>
        </authorList>
    </citation>
    <scope>IDENTIFICATION</scope>
    <source>
        <strain evidence="5">CBS432</strain>
    </source>
</reference>
<dbReference type="RefSeq" id="XP_033769200.1">
    <property type="nucleotide sequence ID" value="XM_033913309.1"/>
</dbReference>
<dbReference type="Gene3D" id="2.60.40.790">
    <property type="match status" value="1"/>
</dbReference>
<feature type="region of interest" description="Disordered" evidence="2">
    <location>
        <begin position="366"/>
        <end position="395"/>
    </location>
</feature>
<dbReference type="Pfam" id="PF05002">
    <property type="entry name" value="SGS"/>
    <property type="match status" value="1"/>
</dbReference>
<dbReference type="InterPro" id="IPR011990">
    <property type="entry name" value="TPR-like_helical_dom_sf"/>
</dbReference>
<dbReference type="GeneID" id="54633625"/>
<dbReference type="GO" id="GO:0051087">
    <property type="term" value="F:protein-folding chaperone binding"/>
    <property type="evidence" value="ECO:0007669"/>
    <property type="project" value="InterPro"/>
</dbReference>
<evidence type="ECO:0000259" key="4">
    <source>
        <dbReference type="PROSITE" id="PS51203"/>
    </source>
</evidence>
<dbReference type="InterPro" id="IPR008978">
    <property type="entry name" value="HSP20-like_chaperone"/>
</dbReference>
<protein>
    <submittedName>
        <fullName evidence="5">Co-chaperone SGT1</fullName>
    </submittedName>
</protein>
<feature type="region of interest" description="Disordered" evidence="2">
    <location>
        <begin position="138"/>
        <end position="176"/>
    </location>
</feature>
<reference evidence="5" key="3">
    <citation type="submission" date="2025-07" db="EMBL/GenBank/DDBJ databases">
        <authorList>
            <consortium name="NCBI Genome Project"/>
        </authorList>
    </citation>
    <scope>NUCLEOTIDE SEQUENCE</scope>
    <source>
        <strain evidence="5">CBS432</strain>
    </source>
</reference>